<dbReference type="Gene3D" id="3.30.40.10">
    <property type="entry name" value="Zinc/RING finger domain, C3HC4 (zinc finger)"/>
    <property type="match status" value="1"/>
</dbReference>
<sequence>MAQSIPRTLSYSELLKIIQTFQSDIDHLNTPHIKPEDRILPCLILYMCFSEAIMLEIEARGIWDKNEIHTWRRELETNGFVLDQIIKISQFVDVDMPLVHFLPPPGSEEWWGLYIFSRLLVQCSRVYIPEPRDNGGKKPDCPICGEDFMAGERYVQLPCHPTHWLHETCLTDFAAHTLEISCPLGRCTFWL</sequence>
<accession>F4R9M4</accession>
<organism evidence="4">
    <name type="scientific">Melampsora larici-populina (strain 98AG31 / pathotype 3-4-7)</name>
    <name type="common">Poplar leaf rust fungus</name>
    <dbReference type="NCBI Taxonomy" id="747676"/>
    <lineage>
        <taxon>Eukaryota</taxon>
        <taxon>Fungi</taxon>
        <taxon>Dikarya</taxon>
        <taxon>Basidiomycota</taxon>
        <taxon>Pucciniomycotina</taxon>
        <taxon>Pucciniomycetes</taxon>
        <taxon>Pucciniales</taxon>
        <taxon>Melampsoraceae</taxon>
        <taxon>Melampsora</taxon>
    </lineage>
</organism>
<dbReference type="VEuPathDB" id="FungiDB:MELLADRAFT_102860"/>
<dbReference type="EMBL" id="GL883093">
    <property type="protein sequence ID" value="EGG11005.1"/>
    <property type="molecule type" value="Genomic_DNA"/>
</dbReference>
<keyword evidence="1" id="KW-0479">Metal-binding</keyword>
<dbReference type="GO" id="GO:0008270">
    <property type="term" value="F:zinc ion binding"/>
    <property type="evidence" value="ECO:0007669"/>
    <property type="project" value="UniProtKB-KW"/>
</dbReference>
<dbReference type="InterPro" id="IPR001841">
    <property type="entry name" value="Znf_RING"/>
</dbReference>
<evidence type="ECO:0000259" key="2">
    <source>
        <dbReference type="PROSITE" id="PS50089"/>
    </source>
</evidence>
<dbReference type="InterPro" id="IPR013083">
    <property type="entry name" value="Znf_RING/FYVE/PHD"/>
</dbReference>
<feature type="domain" description="RING-type" evidence="2">
    <location>
        <begin position="141"/>
        <end position="186"/>
    </location>
</feature>
<protein>
    <recommendedName>
        <fullName evidence="2">RING-type domain-containing protein</fullName>
    </recommendedName>
</protein>
<reference evidence="4" key="1">
    <citation type="journal article" date="2011" name="Proc. Natl. Acad. Sci. U.S.A.">
        <title>Obligate biotrophy features unraveled by the genomic analysis of rust fungi.</title>
        <authorList>
            <person name="Duplessis S."/>
            <person name="Cuomo C.A."/>
            <person name="Lin Y.-C."/>
            <person name="Aerts A."/>
            <person name="Tisserant E."/>
            <person name="Veneault-Fourrey C."/>
            <person name="Joly D.L."/>
            <person name="Hacquard S."/>
            <person name="Amselem J."/>
            <person name="Cantarel B.L."/>
            <person name="Chiu R."/>
            <person name="Coutinho P.M."/>
            <person name="Feau N."/>
            <person name="Field M."/>
            <person name="Frey P."/>
            <person name="Gelhaye E."/>
            <person name="Goldberg J."/>
            <person name="Grabherr M.G."/>
            <person name="Kodira C.D."/>
            <person name="Kohler A."/>
            <person name="Kuees U."/>
            <person name="Lindquist E.A."/>
            <person name="Lucas S.M."/>
            <person name="Mago R."/>
            <person name="Mauceli E."/>
            <person name="Morin E."/>
            <person name="Murat C."/>
            <person name="Pangilinan J.L."/>
            <person name="Park R."/>
            <person name="Pearson M."/>
            <person name="Quesneville H."/>
            <person name="Rouhier N."/>
            <person name="Sakthikumar S."/>
            <person name="Salamov A.A."/>
            <person name="Schmutz J."/>
            <person name="Selles B."/>
            <person name="Shapiro H."/>
            <person name="Tanguay P."/>
            <person name="Tuskan G.A."/>
            <person name="Henrissat B."/>
            <person name="Van de Peer Y."/>
            <person name="Rouze P."/>
            <person name="Ellis J.G."/>
            <person name="Dodds P.N."/>
            <person name="Schein J.E."/>
            <person name="Zhong S."/>
            <person name="Hamelin R.C."/>
            <person name="Grigoriev I.V."/>
            <person name="Szabo L.J."/>
            <person name="Martin F."/>
        </authorList>
    </citation>
    <scope>NUCLEOTIDE SEQUENCE [LARGE SCALE GENOMIC DNA]</scope>
    <source>
        <strain evidence="4">98AG31 / pathotype 3-4-7</strain>
    </source>
</reference>
<evidence type="ECO:0000256" key="1">
    <source>
        <dbReference type="PROSITE-ProRule" id="PRU00175"/>
    </source>
</evidence>
<dbReference type="OrthoDB" id="8062037at2759"/>
<proteinExistence type="predicted"/>
<dbReference type="PROSITE" id="PS50089">
    <property type="entry name" value="ZF_RING_2"/>
    <property type="match status" value="1"/>
</dbReference>
<dbReference type="AlphaFoldDB" id="F4R9M4"/>
<dbReference type="Proteomes" id="UP000001072">
    <property type="component" value="Unassembled WGS sequence"/>
</dbReference>
<dbReference type="RefSeq" id="XP_007405607.1">
    <property type="nucleotide sequence ID" value="XM_007405545.1"/>
</dbReference>
<dbReference type="HOGENOM" id="CLU_091422_0_0_1"/>
<gene>
    <name evidence="3" type="ORF">MELLADRAFT_102860</name>
</gene>
<dbReference type="SUPFAM" id="SSF57850">
    <property type="entry name" value="RING/U-box"/>
    <property type="match status" value="1"/>
</dbReference>
<keyword evidence="1" id="KW-0863">Zinc-finger</keyword>
<dbReference type="Pfam" id="PF13639">
    <property type="entry name" value="zf-RING_2"/>
    <property type="match status" value="1"/>
</dbReference>
<dbReference type="KEGG" id="mlr:MELLADRAFT_102860"/>
<dbReference type="GeneID" id="18921797"/>
<keyword evidence="4" id="KW-1185">Reference proteome</keyword>
<evidence type="ECO:0000313" key="3">
    <source>
        <dbReference type="EMBL" id="EGG11005.1"/>
    </source>
</evidence>
<evidence type="ECO:0000313" key="4">
    <source>
        <dbReference type="Proteomes" id="UP000001072"/>
    </source>
</evidence>
<dbReference type="InParanoid" id="F4R9M4"/>
<name>F4R9M4_MELLP</name>
<keyword evidence="1" id="KW-0862">Zinc</keyword>